<feature type="region of interest" description="Disordered" evidence="1">
    <location>
        <begin position="1"/>
        <end position="25"/>
    </location>
</feature>
<gene>
    <name evidence="2" type="ORF">PECAL_3P26360</name>
</gene>
<dbReference type="Proteomes" id="UP000789595">
    <property type="component" value="Unassembled WGS sequence"/>
</dbReference>
<accession>A0A8J2WZQ5</accession>
<comment type="caution">
    <text evidence="2">The sequence shown here is derived from an EMBL/GenBank/DDBJ whole genome shotgun (WGS) entry which is preliminary data.</text>
</comment>
<dbReference type="EMBL" id="CAKKNE010000003">
    <property type="protein sequence ID" value="CAH0372625.1"/>
    <property type="molecule type" value="Genomic_DNA"/>
</dbReference>
<evidence type="ECO:0000256" key="1">
    <source>
        <dbReference type="SAM" id="MobiDB-lite"/>
    </source>
</evidence>
<protein>
    <submittedName>
        <fullName evidence="2">Uncharacterized protein</fullName>
    </submittedName>
</protein>
<dbReference type="InterPro" id="IPR025602">
    <property type="entry name" value="BCP1_family"/>
</dbReference>
<organism evidence="2 3">
    <name type="scientific">Pelagomonas calceolata</name>
    <dbReference type="NCBI Taxonomy" id="35677"/>
    <lineage>
        <taxon>Eukaryota</taxon>
        <taxon>Sar</taxon>
        <taxon>Stramenopiles</taxon>
        <taxon>Ochrophyta</taxon>
        <taxon>Pelagophyceae</taxon>
        <taxon>Pelagomonadales</taxon>
        <taxon>Pelagomonadaceae</taxon>
        <taxon>Pelagomonas</taxon>
    </lineage>
</organism>
<dbReference type="Pfam" id="PF13862">
    <property type="entry name" value="BCCIP"/>
    <property type="match status" value="1"/>
</dbReference>
<keyword evidence="3" id="KW-1185">Reference proteome</keyword>
<evidence type="ECO:0000313" key="2">
    <source>
        <dbReference type="EMBL" id="CAH0372625.1"/>
    </source>
</evidence>
<evidence type="ECO:0000313" key="3">
    <source>
        <dbReference type="Proteomes" id="UP000789595"/>
    </source>
</evidence>
<sequence length="239" mass="24486">MSRRARESESESEAEAEAPLRLDEPLAEEGLQDIDFDFDDPQERHAPSILGLLRKHPLADVAPRPALAALADLLAGDPRSVGTVVGSGGGDDLIGFVAAVDLAAYDAGAHAGVDAARACLGALAAGAARPVLVTHAFFVNTPPKVVAAAFQCFAADLDAAAFEADALVVPVRAADEDRAEAPRAKKARVAVSCASFHDDEFARASRDALDLGGGATLLALDPGQFAAAVARVGALAEET</sequence>
<proteinExistence type="predicted"/>
<dbReference type="AlphaFoldDB" id="A0A8J2WZQ5"/>
<name>A0A8J2WZQ5_9STRA</name>
<reference evidence="2" key="1">
    <citation type="submission" date="2021-11" db="EMBL/GenBank/DDBJ databases">
        <authorList>
            <consortium name="Genoscope - CEA"/>
            <person name="William W."/>
        </authorList>
    </citation>
    <scope>NUCLEOTIDE SEQUENCE</scope>
</reference>